<dbReference type="GO" id="GO:0005634">
    <property type="term" value="C:nucleus"/>
    <property type="evidence" value="ECO:0007669"/>
    <property type="project" value="TreeGrafter"/>
</dbReference>
<sequence>MDDDWVLYVDSRTNQPLPRRSHERKFQITKVTVLLCESYNEIVVQYSIGGQIPVRLCAFEPGETKLSISMTHVIDSKGDPVEFSVTGDRTIRLTGVIIGEEKSARASELQSPNIPNNSMFRSGNIVHRVFERRIRNPSPGAYVNGRFYENILPSSTLHDVEGRPTDGQAFFKFTDDGQYIISFSKEEHSVIVYRASWCSYSSSLLGSSQASNFSSYATQLHSTKVGDEDLDELCADFFLHVPDHDYGIFATTYGQFGYHPDEWANLPNRDFRLSYSTRTSSCDRTTFYLISLCDGTVIDRLVLEYDFIELKCNKGAHLCNNILALTSPRNQMIMIYEIGLGGFTRKRNIKYTWVNEEQLFPDNYPRGRKCNPEAQLLDSNHVLIKFGSDTTGVVENLHAIYNMVTLEVVPFSEGQGSYEFFANFGEFVTLNVEDFSDISSSQTRHALNIAQLMSIRNNKKQFSRTVEHLLLEFPFECQIKTPSPYFEPSHFRFDDKMSCHYRPSYSPTYGQYQRPGWKDEYDDETAIFMSLKHPLKQKFTIRAGREHVEEHYPMAAASVLIHPHLPVMISFLNSNHRASTMVDSVMYSHVECINIHRR</sequence>
<dbReference type="EMBL" id="KL983787">
    <property type="protein sequence ID" value="KFK22976.1"/>
    <property type="molecule type" value="Genomic_DNA"/>
</dbReference>
<gene>
    <name evidence="2" type="ORF">AALP_AAs70435U000100</name>
</gene>
<proteinExistence type="predicted"/>
<reference evidence="3" key="1">
    <citation type="journal article" date="2015" name="Nat. Plants">
        <title>Genome expansion of Arabis alpina linked with retrotransposition and reduced symmetric DNA methylation.</title>
        <authorList>
            <person name="Willing E.M."/>
            <person name="Rawat V."/>
            <person name="Mandakova T."/>
            <person name="Maumus F."/>
            <person name="James G.V."/>
            <person name="Nordstroem K.J."/>
            <person name="Becker C."/>
            <person name="Warthmann N."/>
            <person name="Chica C."/>
            <person name="Szarzynska B."/>
            <person name="Zytnicki M."/>
            <person name="Albani M.C."/>
            <person name="Kiefer C."/>
            <person name="Bergonzi S."/>
            <person name="Castaings L."/>
            <person name="Mateos J.L."/>
            <person name="Berns M.C."/>
            <person name="Bujdoso N."/>
            <person name="Piofczyk T."/>
            <person name="de Lorenzo L."/>
            <person name="Barrero-Sicilia C."/>
            <person name="Mateos I."/>
            <person name="Piednoel M."/>
            <person name="Hagmann J."/>
            <person name="Chen-Min-Tao R."/>
            <person name="Iglesias-Fernandez R."/>
            <person name="Schuster S.C."/>
            <person name="Alonso-Blanco C."/>
            <person name="Roudier F."/>
            <person name="Carbonero P."/>
            <person name="Paz-Ares J."/>
            <person name="Davis S.J."/>
            <person name="Pecinka A."/>
            <person name="Quesneville H."/>
            <person name="Colot V."/>
            <person name="Lysak M.A."/>
            <person name="Weigel D."/>
            <person name="Coupland G."/>
            <person name="Schneeberger K."/>
        </authorList>
    </citation>
    <scope>NUCLEOTIDE SEQUENCE [LARGE SCALE GENOMIC DNA]</scope>
    <source>
        <strain evidence="3">cv. Pajares</strain>
    </source>
</reference>
<organism evidence="2 3">
    <name type="scientific">Arabis alpina</name>
    <name type="common">Alpine rock-cress</name>
    <dbReference type="NCBI Taxonomy" id="50452"/>
    <lineage>
        <taxon>Eukaryota</taxon>
        <taxon>Viridiplantae</taxon>
        <taxon>Streptophyta</taxon>
        <taxon>Embryophyta</taxon>
        <taxon>Tracheophyta</taxon>
        <taxon>Spermatophyta</taxon>
        <taxon>Magnoliopsida</taxon>
        <taxon>eudicotyledons</taxon>
        <taxon>Gunneridae</taxon>
        <taxon>Pentapetalae</taxon>
        <taxon>rosids</taxon>
        <taxon>malvids</taxon>
        <taxon>Brassicales</taxon>
        <taxon>Brassicaceae</taxon>
        <taxon>Arabideae</taxon>
        <taxon>Arabis</taxon>
    </lineage>
</organism>
<dbReference type="GO" id="GO:0032436">
    <property type="term" value="P:positive regulation of proteasomal ubiquitin-dependent protein catabolic process"/>
    <property type="evidence" value="ECO:0007669"/>
    <property type="project" value="TreeGrafter"/>
</dbReference>
<accession>A0A087FZC4</accession>
<dbReference type="PANTHER" id="PTHR13374:SF3">
    <property type="entry name" value="DET1 HOMOLOG"/>
    <property type="match status" value="1"/>
</dbReference>
<feature type="domain" description="Nucleoplasmin-like" evidence="1">
    <location>
        <begin position="22"/>
        <end position="97"/>
    </location>
</feature>
<dbReference type="Pfam" id="PF09737">
    <property type="entry name" value="Det1"/>
    <property type="match status" value="2"/>
</dbReference>
<dbReference type="GO" id="GO:0031625">
    <property type="term" value="F:ubiquitin protein ligase binding"/>
    <property type="evidence" value="ECO:0007669"/>
    <property type="project" value="TreeGrafter"/>
</dbReference>
<evidence type="ECO:0000259" key="1">
    <source>
        <dbReference type="Pfam" id="PF17800"/>
    </source>
</evidence>
<dbReference type="InterPro" id="IPR041232">
    <property type="entry name" value="NPL"/>
</dbReference>
<dbReference type="GO" id="GO:0016567">
    <property type="term" value="P:protein ubiquitination"/>
    <property type="evidence" value="ECO:0007669"/>
    <property type="project" value="TreeGrafter"/>
</dbReference>
<dbReference type="Proteomes" id="UP000029120">
    <property type="component" value="Unassembled WGS sequence"/>
</dbReference>
<evidence type="ECO:0000313" key="2">
    <source>
        <dbReference type="EMBL" id="KFK22976.1"/>
    </source>
</evidence>
<dbReference type="GO" id="GO:1990756">
    <property type="term" value="F:ubiquitin-like ligase-substrate adaptor activity"/>
    <property type="evidence" value="ECO:0007669"/>
    <property type="project" value="TreeGrafter"/>
</dbReference>
<dbReference type="Pfam" id="PF17800">
    <property type="entry name" value="NPL"/>
    <property type="match status" value="1"/>
</dbReference>
<dbReference type="AlphaFoldDB" id="A0A087FZC4"/>
<dbReference type="GO" id="GO:0031461">
    <property type="term" value="C:cullin-RING ubiquitin ligase complex"/>
    <property type="evidence" value="ECO:0007669"/>
    <property type="project" value="TreeGrafter"/>
</dbReference>
<name>A0A087FZC4_ARAAL</name>
<evidence type="ECO:0000313" key="3">
    <source>
        <dbReference type="Proteomes" id="UP000029120"/>
    </source>
</evidence>
<dbReference type="Gramene" id="KFK22976">
    <property type="protein sequence ID" value="KFK22976"/>
    <property type="gene ID" value="AALP_AAs70435U000100"/>
</dbReference>
<dbReference type="OrthoDB" id="18339at2759"/>
<dbReference type="eggNOG" id="KOG2558">
    <property type="taxonomic scope" value="Eukaryota"/>
</dbReference>
<dbReference type="InterPro" id="IPR019138">
    <property type="entry name" value="De-etiolated_protein_1_Det1"/>
</dbReference>
<protein>
    <recommendedName>
        <fullName evidence="1">Nucleoplasmin-like domain-containing protein</fullName>
    </recommendedName>
</protein>
<keyword evidence="3" id="KW-1185">Reference proteome</keyword>
<dbReference type="PANTHER" id="PTHR13374">
    <property type="entry name" value="DET1 HOMOLOG DE-ETIOLATED-1 HOMOLOG"/>
    <property type="match status" value="1"/>
</dbReference>